<feature type="domain" description="Response regulatory" evidence="2">
    <location>
        <begin position="3"/>
        <end position="114"/>
    </location>
</feature>
<evidence type="ECO:0000313" key="5">
    <source>
        <dbReference type="Proteomes" id="UP000627292"/>
    </source>
</evidence>
<evidence type="ECO:0000256" key="1">
    <source>
        <dbReference type="PROSITE-ProRule" id="PRU00169"/>
    </source>
</evidence>
<dbReference type="GO" id="GO:0000156">
    <property type="term" value="F:phosphorelay response regulator activity"/>
    <property type="evidence" value="ECO:0007669"/>
    <property type="project" value="InterPro"/>
</dbReference>
<dbReference type="GO" id="GO:0003677">
    <property type="term" value="F:DNA binding"/>
    <property type="evidence" value="ECO:0007669"/>
    <property type="project" value="UniProtKB-KW"/>
</dbReference>
<name>A0A917IZQ4_9BACT</name>
<dbReference type="SMART" id="SM00448">
    <property type="entry name" value="REC"/>
    <property type="match status" value="1"/>
</dbReference>
<dbReference type="SUPFAM" id="SSF52172">
    <property type="entry name" value="CheY-like"/>
    <property type="match status" value="1"/>
</dbReference>
<evidence type="ECO:0000259" key="3">
    <source>
        <dbReference type="PROSITE" id="PS50930"/>
    </source>
</evidence>
<evidence type="ECO:0000313" key="4">
    <source>
        <dbReference type="EMBL" id="GGH70982.1"/>
    </source>
</evidence>
<dbReference type="PANTHER" id="PTHR37299:SF1">
    <property type="entry name" value="STAGE 0 SPORULATION PROTEIN A HOMOLOG"/>
    <property type="match status" value="1"/>
</dbReference>
<gene>
    <name evidence="4" type="ORF">GCM10011379_29840</name>
</gene>
<comment type="caution">
    <text evidence="4">The sequence shown here is derived from an EMBL/GenBank/DDBJ whole genome shotgun (WGS) entry which is preliminary data.</text>
</comment>
<proteinExistence type="predicted"/>
<dbReference type="InterPro" id="IPR007492">
    <property type="entry name" value="LytTR_DNA-bd_dom"/>
</dbReference>
<organism evidence="4 5">
    <name type="scientific">Filimonas zeae</name>
    <dbReference type="NCBI Taxonomy" id="1737353"/>
    <lineage>
        <taxon>Bacteria</taxon>
        <taxon>Pseudomonadati</taxon>
        <taxon>Bacteroidota</taxon>
        <taxon>Chitinophagia</taxon>
        <taxon>Chitinophagales</taxon>
        <taxon>Chitinophagaceae</taxon>
        <taxon>Filimonas</taxon>
    </lineage>
</organism>
<dbReference type="InterPro" id="IPR046947">
    <property type="entry name" value="LytR-like"/>
</dbReference>
<dbReference type="Gene3D" id="3.40.50.2300">
    <property type="match status" value="1"/>
</dbReference>
<dbReference type="PROSITE" id="PS50930">
    <property type="entry name" value="HTH_LYTTR"/>
    <property type="match status" value="1"/>
</dbReference>
<keyword evidence="4" id="KW-0238">DNA-binding</keyword>
<dbReference type="InterPro" id="IPR001789">
    <property type="entry name" value="Sig_transdc_resp-reg_receiver"/>
</dbReference>
<dbReference type="Pfam" id="PF04397">
    <property type="entry name" value="LytTR"/>
    <property type="match status" value="1"/>
</dbReference>
<keyword evidence="5" id="KW-1185">Reference proteome</keyword>
<dbReference type="InterPro" id="IPR011006">
    <property type="entry name" value="CheY-like_superfamily"/>
</dbReference>
<reference evidence="4" key="2">
    <citation type="submission" date="2020-09" db="EMBL/GenBank/DDBJ databases">
        <authorList>
            <person name="Sun Q."/>
            <person name="Zhou Y."/>
        </authorList>
    </citation>
    <scope>NUCLEOTIDE SEQUENCE</scope>
    <source>
        <strain evidence="4">CGMCC 1.15290</strain>
    </source>
</reference>
<dbReference type="Gene3D" id="2.40.50.1020">
    <property type="entry name" value="LytTr DNA-binding domain"/>
    <property type="match status" value="1"/>
</dbReference>
<dbReference type="PANTHER" id="PTHR37299">
    <property type="entry name" value="TRANSCRIPTIONAL REGULATOR-RELATED"/>
    <property type="match status" value="1"/>
</dbReference>
<keyword evidence="1" id="KW-0597">Phosphoprotein</keyword>
<protein>
    <submittedName>
        <fullName evidence="4">DNA-binding response regulator</fullName>
    </submittedName>
</protein>
<dbReference type="RefSeq" id="WP_188953601.1">
    <property type="nucleotide sequence ID" value="NZ_BMIB01000003.1"/>
</dbReference>
<feature type="modified residue" description="4-aspartylphosphate" evidence="1">
    <location>
        <position position="54"/>
    </location>
</feature>
<dbReference type="Pfam" id="PF00072">
    <property type="entry name" value="Response_reg"/>
    <property type="match status" value="1"/>
</dbReference>
<accession>A0A917IZQ4</accession>
<dbReference type="EMBL" id="BMIB01000003">
    <property type="protein sequence ID" value="GGH70982.1"/>
    <property type="molecule type" value="Genomic_DNA"/>
</dbReference>
<dbReference type="Proteomes" id="UP000627292">
    <property type="component" value="Unassembled WGS sequence"/>
</dbReference>
<dbReference type="AlphaFoldDB" id="A0A917IZQ4"/>
<reference evidence="4" key="1">
    <citation type="journal article" date="2014" name="Int. J. Syst. Evol. Microbiol.">
        <title>Complete genome sequence of Corynebacterium casei LMG S-19264T (=DSM 44701T), isolated from a smear-ripened cheese.</title>
        <authorList>
            <consortium name="US DOE Joint Genome Institute (JGI-PGF)"/>
            <person name="Walter F."/>
            <person name="Albersmeier A."/>
            <person name="Kalinowski J."/>
            <person name="Ruckert C."/>
        </authorList>
    </citation>
    <scope>NUCLEOTIDE SEQUENCE</scope>
    <source>
        <strain evidence="4">CGMCC 1.15290</strain>
    </source>
</reference>
<evidence type="ECO:0000259" key="2">
    <source>
        <dbReference type="PROSITE" id="PS50110"/>
    </source>
</evidence>
<dbReference type="PROSITE" id="PS50110">
    <property type="entry name" value="RESPONSE_REGULATORY"/>
    <property type="match status" value="1"/>
</dbReference>
<dbReference type="SMART" id="SM00850">
    <property type="entry name" value="LytTR"/>
    <property type="match status" value="1"/>
</dbReference>
<feature type="domain" description="HTH LytTR-type" evidence="3">
    <location>
        <begin position="133"/>
        <end position="231"/>
    </location>
</feature>
<sequence>MLNCIIVEDEPLMRRLIEEYISKIPFLHLVATARNPVIASAILQTEAVDLIFLDIKMPQMSGIDFLQQHSVFQQVIFITAYPEYALQGFELNVTDYLMKPVTFERFYKACEKAKAKISGTATVKNNREQPGYIYVRCNNCLEKIALADILYVEAMLNYVQIVTAKQKYIVYSSLKAVNESLPDNAFLKIHKSYIVALAHITTISASQVKIAGRLLPISRRSQQALRQHLATVQQHNNNP</sequence>